<keyword evidence="1" id="KW-1133">Transmembrane helix</keyword>
<keyword evidence="1" id="KW-0812">Transmembrane</keyword>
<dbReference type="EMBL" id="JANPWB010000016">
    <property type="protein sequence ID" value="KAJ1083701.1"/>
    <property type="molecule type" value="Genomic_DNA"/>
</dbReference>
<reference evidence="2" key="1">
    <citation type="journal article" date="2022" name="bioRxiv">
        <title>Sequencing and chromosome-scale assembly of the giantPleurodeles waltlgenome.</title>
        <authorList>
            <person name="Brown T."/>
            <person name="Elewa A."/>
            <person name="Iarovenko S."/>
            <person name="Subramanian E."/>
            <person name="Araus A.J."/>
            <person name="Petzold A."/>
            <person name="Susuki M."/>
            <person name="Suzuki K.-i.T."/>
            <person name="Hayashi T."/>
            <person name="Toyoda A."/>
            <person name="Oliveira C."/>
            <person name="Osipova E."/>
            <person name="Leigh N.D."/>
            <person name="Simon A."/>
            <person name="Yun M.H."/>
        </authorList>
    </citation>
    <scope>NUCLEOTIDE SEQUENCE</scope>
    <source>
        <strain evidence="2">20211129_DDA</strain>
        <tissue evidence="2">Liver</tissue>
    </source>
</reference>
<organism evidence="2 3">
    <name type="scientific">Pleurodeles waltl</name>
    <name type="common">Iberian ribbed newt</name>
    <dbReference type="NCBI Taxonomy" id="8319"/>
    <lineage>
        <taxon>Eukaryota</taxon>
        <taxon>Metazoa</taxon>
        <taxon>Chordata</taxon>
        <taxon>Craniata</taxon>
        <taxon>Vertebrata</taxon>
        <taxon>Euteleostomi</taxon>
        <taxon>Amphibia</taxon>
        <taxon>Batrachia</taxon>
        <taxon>Caudata</taxon>
        <taxon>Salamandroidea</taxon>
        <taxon>Salamandridae</taxon>
        <taxon>Pleurodelinae</taxon>
        <taxon>Pleurodeles</taxon>
    </lineage>
</organism>
<sequence length="156" mass="16431">MNEVDTVYTVVVDTAVLAILLDVVVNGICVVIAINTFDDTDAGVTVLQLNVSVVGDAFVVAVFADVLANVVVVDTIPRCRELYYCVVNVTVTVDTVVSDAVVVDAILPICQTIAVDDFLIVTGAIVAINAIAVFVAIDAVGFDDVIHAFFCCYSRG</sequence>
<keyword evidence="1" id="KW-0472">Membrane</keyword>
<feature type="transmembrane region" description="Helical" evidence="1">
    <location>
        <begin position="54"/>
        <end position="73"/>
    </location>
</feature>
<dbReference type="AlphaFoldDB" id="A0AAV7KW66"/>
<feature type="transmembrane region" description="Helical" evidence="1">
    <location>
        <begin position="7"/>
        <end position="34"/>
    </location>
</feature>
<protein>
    <submittedName>
        <fullName evidence="2">Uncharacterized protein</fullName>
    </submittedName>
</protein>
<keyword evidence="3" id="KW-1185">Reference proteome</keyword>
<name>A0AAV7KW66_PLEWA</name>
<evidence type="ECO:0000313" key="3">
    <source>
        <dbReference type="Proteomes" id="UP001066276"/>
    </source>
</evidence>
<accession>A0AAV7KW66</accession>
<feature type="transmembrane region" description="Helical" evidence="1">
    <location>
        <begin position="118"/>
        <end position="137"/>
    </location>
</feature>
<evidence type="ECO:0000313" key="2">
    <source>
        <dbReference type="EMBL" id="KAJ1083701.1"/>
    </source>
</evidence>
<proteinExistence type="predicted"/>
<gene>
    <name evidence="2" type="ORF">NDU88_003856</name>
</gene>
<evidence type="ECO:0000256" key="1">
    <source>
        <dbReference type="SAM" id="Phobius"/>
    </source>
</evidence>
<dbReference type="Proteomes" id="UP001066276">
    <property type="component" value="Chromosome 12"/>
</dbReference>
<comment type="caution">
    <text evidence="2">The sequence shown here is derived from an EMBL/GenBank/DDBJ whole genome shotgun (WGS) entry which is preliminary data.</text>
</comment>